<evidence type="ECO:0000256" key="10">
    <source>
        <dbReference type="SAM" id="MobiDB-lite"/>
    </source>
</evidence>
<protein>
    <recommendedName>
        <fullName evidence="4">Signal recognition particle subunit SRP72</fullName>
    </recommendedName>
</protein>
<keyword evidence="6" id="KW-0256">Endoplasmic reticulum</keyword>
<evidence type="ECO:0000256" key="2">
    <source>
        <dbReference type="ARBA" id="ARBA00004496"/>
    </source>
</evidence>
<dbReference type="PROSITE" id="PS50005">
    <property type="entry name" value="TPR"/>
    <property type="match status" value="1"/>
</dbReference>
<feature type="domain" description="Signal recognition particle SRP72 subunit RNA-binding" evidence="11">
    <location>
        <begin position="224"/>
        <end position="264"/>
    </location>
</feature>
<dbReference type="InterPro" id="IPR026270">
    <property type="entry name" value="SRP72"/>
</dbReference>
<dbReference type="InterPro" id="IPR031545">
    <property type="entry name" value="SRP72_TPR-like"/>
</dbReference>
<keyword evidence="5" id="KW-0963">Cytoplasm</keyword>
<feature type="repeat" description="TPR" evidence="9">
    <location>
        <begin position="30"/>
        <end position="63"/>
    </location>
</feature>
<feature type="compositionally biased region" description="Basic and acidic residues" evidence="10">
    <location>
        <begin position="249"/>
        <end position="258"/>
    </location>
</feature>
<dbReference type="GO" id="GO:0005786">
    <property type="term" value="C:signal recognition particle, endoplasmic reticulum targeting"/>
    <property type="evidence" value="ECO:0007669"/>
    <property type="project" value="UniProtKB-KW"/>
</dbReference>
<dbReference type="InterPro" id="IPR013699">
    <property type="entry name" value="Signal_recog_part_SRP72_RNA-bd"/>
</dbReference>
<dbReference type="PANTHER" id="PTHR14094:SF9">
    <property type="entry name" value="SIGNAL RECOGNITION PARTICLE SUBUNIT SRP72"/>
    <property type="match status" value="1"/>
</dbReference>
<organism evidence="12 13">
    <name type="scientific">Globodera rostochiensis</name>
    <name type="common">Golden nematode worm</name>
    <name type="synonym">Heterodera rostochiensis</name>
    <dbReference type="NCBI Taxonomy" id="31243"/>
    <lineage>
        <taxon>Eukaryota</taxon>
        <taxon>Metazoa</taxon>
        <taxon>Ecdysozoa</taxon>
        <taxon>Nematoda</taxon>
        <taxon>Chromadorea</taxon>
        <taxon>Rhabditida</taxon>
        <taxon>Tylenchina</taxon>
        <taxon>Tylenchomorpha</taxon>
        <taxon>Tylenchoidea</taxon>
        <taxon>Heteroderidae</taxon>
        <taxon>Heteroderinae</taxon>
        <taxon>Globodera</taxon>
    </lineage>
</organism>
<evidence type="ECO:0000313" key="13">
    <source>
        <dbReference type="WBParaSite" id="Gr19_v10_g12009.t1"/>
    </source>
</evidence>
<dbReference type="InterPro" id="IPR019734">
    <property type="entry name" value="TPR_rpt"/>
</dbReference>
<evidence type="ECO:0000256" key="1">
    <source>
        <dbReference type="ARBA" id="ARBA00004240"/>
    </source>
</evidence>
<evidence type="ECO:0000259" key="11">
    <source>
        <dbReference type="Pfam" id="PF08492"/>
    </source>
</evidence>
<evidence type="ECO:0000256" key="9">
    <source>
        <dbReference type="PROSITE-ProRule" id="PRU00339"/>
    </source>
</evidence>
<feature type="compositionally biased region" description="Basic residues" evidence="10">
    <location>
        <begin position="328"/>
        <end position="338"/>
    </location>
</feature>
<keyword evidence="9" id="KW-0802">TPR repeat</keyword>
<dbReference type="PANTHER" id="PTHR14094">
    <property type="entry name" value="SIGNAL RECOGNITION PARTICLE 72"/>
    <property type="match status" value="1"/>
</dbReference>
<comment type="subcellular location">
    <subcellularLocation>
        <location evidence="2">Cytoplasm</location>
    </subcellularLocation>
    <subcellularLocation>
        <location evidence="1">Endoplasmic reticulum</location>
    </subcellularLocation>
</comment>
<dbReference type="Gene3D" id="1.25.40.10">
    <property type="entry name" value="Tetratricopeptide repeat domain"/>
    <property type="match status" value="1"/>
</dbReference>
<dbReference type="AlphaFoldDB" id="A0A914GYP3"/>
<dbReference type="Pfam" id="PF17004">
    <property type="entry name" value="SRP_TPR_like"/>
    <property type="match status" value="1"/>
</dbReference>
<accession>A0A914GYP3</accession>
<feature type="compositionally biased region" description="Basic residues" evidence="10">
    <location>
        <begin position="226"/>
        <end position="237"/>
    </location>
</feature>
<evidence type="ECO:0000313" key="12">
    <source>
        <dbReference type="Proteomes" id="UP000887572"/>
    </source>
</evidence>
<reference evidence="13" key="1">
    <citation type="submission" date="2022-11" db="UniProtKB">
        <authorList>
            <consortium name="WormBaseParasite"/>
        </authorList>
    </citation>
    <scope>IDENTIFICATION</scope>
</reference>
<evidence type="ECO:0000256" key="7">
    <source>
        <dbReference type="ARBA" id="ARBA00023135"/>
    </source>
</evidence>
<proteinExistence type="inferred from homology"/>
<dbReference type="SMART" id="SM00028">
    <property type="entry name" value="TPR"/>
    <property type="match status" value="2"/>
</dbReference>
<feature type="compositionally biased region" description="Polar residues" evidence="10">
    <location>
        <begin position="291"/>
        <end position="305"/>
    </location>
</feature>
<dbReference type="GO" id="GO:0043022">
    <property type="term" value="F:ribosome binding"/>
    <property type="evidence" value="ECO:0007669"/>
    <property type="project" value="TreeGrafter"/>
</dbReference>
<evidence type="ECO:0000256" key="6">
    <source>
        <dbReference type="ARBA" id="ARBA00022824"/>
    </source>
</evidence>
<dbReference type="InterPro" id="IPR011990">
    <property type="entry name" value="TPR-like_helical_dom_sf"/>
</dbReference>
<evidence type="ECO:0000256" key="5">
    <source>
        <dbReference type="ARBA" id="ARBA00022490"/>
    </source>
</evidence>
<dbReference type="WBParaSite" id="Gr19_v10_g12009.t1">
    <property type="protein sequence ID" value="Gr19_v10_g12009.t1"/>
    <property type="gene ID" value="Gr19_v10_g12009"/>
</dbReference>
<feature type="region of interest" description="Disordered" evidence="10">
    <location>
        <begin position="265"/>
        <end position="284"/>
    </location>
</feature>
<sequence>MTFEKAYAFYRKKNDKAALGVIGKLDGAVPRVMELKAQILYRMEQYQEALELFKKLIRTHSDEFDDIRRANLIAVKARLHSQGEAQELDLANLDSFEMMYNTSCHMIASQKFDDALRLLEKTIVECERSLSADGLSREEIQQELAPILAQKAFILQKLGQKKDALKLYQNVLKIRALNWKSKSIICENLEAGYVKFGKKWRPMKESVEVEAMEVDGEEKVMDAPAKRRGRARKRKTRLPTNFDPQIPPDPERWLPRQERTAYRKKLHKKYKDRDIGRGTQGAAAGAAANIDYSNASTKPGSSGANVSPHPSPKSEGPRQQRPTGQQVKKNKKKKGGKW</sequence>
<dbReference type="GO" id="GO:0008312">
    <property type="term" value="F:7S RNA binding"/>
    <property type="evidence" value="ECO:0007669"/>
    <property type="project" value="InterPro"/>
</dbReference>
<evidence type="ECO:0000256" key="8">
    <source>
        <dbReference type="ARBA" id="ARBA00023274"/>
    </source>
</evidence>
<dbReference type="Proteomes" id="UP000887572">
    <property type="component" value="Unplaced"/>
</dbReference>
<keyword evidence="12" id="KW-1185">Reference proteome</keyword>
<feature type="region of interest" description="Disordered" evidence="10">
    <location>
        <begin position="290"/>
        <end position="338"/>
    </location>
</feature>
<dbReference type="GO" id="GO:0005783">
    <property type="term" value="C:endoplasmic reticulum"/>
    <property type="evidence" value="ECO:0007669"/>
    <property type="project" value="UniProtKB-SubCell"/>
</dbReference>
<evidence type="ECO:0000256" key="4">
    <source>
        <dbReference type="ARBA" id="ARBA00018350"/>
    </source>
</evidence>
<dbReference type="GO" id="GO:0006614">
    <property type="term" value="P:SRP-dependent cotranslational protein targeting to membrane"/>
    <property type="evidence" value="ECO:0007669"/>
    <property type="project" value="InterPro"/>
</dbReference>
<name>A0A914GYP3_GLORO</name>
<dbReference type="SUPFAM" id="SSF48452">
    <property type="entry name" value="TPR-like"/>
    <property type="match status" value="1"/>
</dbReference>
<keyword evidence="8" id="KW-0687">Ribonucleoprotein</keyword>
<evidence type="ECO:0000256" key="3">
    <source>
        <dbReference type="ARBA" id="ARBA00007676"/>
    </source>
</evidence>
<dbReference type="Pfam" id="PF08492">
    <property type="entry name" value="SRP72"/>
    <property type="match status" value="1"/>
</dbReference>
<feature type="region of interest" description="Disordered" evidence="10">
    <location>
        <begin position="221"/>
        <end position="258"/>
    </location>
</feature>
<comment type="similarity">
    <text evidence="3">Belongs to the SRP72 family.</text>
</comment>
<keyword evidence="7" id="KW-0733">Signal recognition particle</keyword>